<feature type="domain" description="DH" evidence="2">
    <location>
        <begin position="171"/>
        <end position="395"/>
    </location>
</feature>
<evidence type="ECO:0000256" key="1">
    <source>
        <dbReference type="SAM" id="MobiDB-lite"/>
    </source>
</evidence>
<feature type="region of interest" description="Disordered" evidence="1">
    <location>
        <begin position="727"/>
        <end position="757"/>
    </location>
</feature>
<dbReference type="SUPFAM" id="SSF50729">
    <property type="entry name" value="PH domain-like"/>
    <property type="match status" value="1"/>
</dbReference>
<protein>
    <recommendedName>
        <fullName evidence="2">DH domain-containing protein</fullName>
    </recommendedName>
</protein>
<dbReference type="PANTHER" id="PTHR45818">
    <property type="entry name" value="PROTEIN VAV"/>
    <property type="match status" value="1"/>
</dbReference>
<dbReference type="SMART" id="SM00325">
    <property type="entry name" value="RhoGEF"/>
    <property type="match status" value="1"/>
</dbReference>
<evidence type="ECO:0000313" key="4">
    <source>
        <dbReference type="Proteomes" id="UP001213623"/>
    </source>
</evidence>
<accession>A0AAF0EK41</accession>
<dbReference type="Gene3D" id="1.20.900.10">
    <property type="entry name" value="Dbl homology (DH) domain"/>
    <property type="match status" value="1"/>
</dbReference>
<organism evidence="3 4">
    <name type="scientific">Malassezia nana</name>
    <dbReference type="NCBI Taxonomy" id="180528"/>
    <lineage>
        <taxon>Eukaryota</taxon>
        <taxon>Fungi</taxon>
        <taxon>Dikarya</taxon>
        <taxon>Basidiomycota</taxon>
        <taxon>Ustilaginomycotina</taxon>
        <taxon>Malasseziomycetes</taxon>
        <taxon>Malasseziales</taxon>
        <taxon>Malasseziaceae</taxon>
        <taxon>Malassezia</taxon>
    </lineage>
</organism>
<dbReference type="PANTHER" id="PTHR45818:SF3">
    <property type="entry name" value="PROTEIN VAV"/>
    <property type="match status" value="1"/>
</dbReference>
<proteinExistence type="predicted"/>
<feature type="region of interest" description="Disordered" evidence="1">
    <location>
        <begin position="36"/>
        <end position="164"/>
    </location>
</feature>
<feature type="compositionally biased region" description="Low complexity" evidence="1">
    <location>
        <begin position="826"/>
        <end position="835"/>
    </location>
</feature>
<dbReference type="GO" id="GO:0005085">
    <property type="term" value="F:guanyl-nucleotide exchange factor activity"/>
    <property type="evidence" value="ECO:0007669"/>
    <property type="project" value="InterPro"/>
</dbReference>
<gene>
    <name evidence="3" type="ORF">MNAN1_001957</name>
</gene>
<dbReference type="Pfam" id="PF00621">
    <property type="entry name" value="RhoGEF"/>
    <property type="match status" value="1"/>
</dbReference>
<feature type="compositionally biased region" description="Low complexity" evidence="1">
    <location>
        <begin position="674"/>
        <end position="687"/>
    </location>
</feature>
<feature type="compositionally biased region" description="Basic and acidic residues" evidence="1">
    <location>
        <begin position="144"/>
        <end position="153"/>
    </location>
</feature>
<dbReference type="InterPro" id="IPR035899">
    <property type="entry name" value="DBL_dom_sf"/>
</dbReference>
<feature type="region of interest" description="Disordered" evidence="1">
    <location>
        <begin position="775"/>
        <end position="838"/>
    </location>
</feature>
<dbReference type="Proteomes" id="UP001213623">
    <property type="component" value="Chromosome 3"/>
</dbReference>
<dbReference type="AlphaFoldDB" id="A0AAF0EK41"/>
<reference evidence="3" key="1">
    <citation type="submission" date="2023-03" db="EMBL/GenBank/DDBJ databases">
        <title>Mating type loci evolution in Malassezia.</title>
        <authorList>
            <person name="Coelho M.A."/>
        </authorList>
    </citation>
    <scope>NUCLEOTIDE SEQUENCE</scope>
    <source>
        <strain evidence="3">CBS 9557</strain>
    </source>
</reference>
<feature type="compositionally biased region" description="Low complexity" evidence="1">
    <location>
        <begin position="49"/>
        <end position="61"/>
    </location>
</feature>
<evidence type="ECO:0000313" key="3">
    <source>
        <dbReference type="EMBL" id="WFD26968.1"/>
    </source>
</evidence>
<name>A0AAF0EK41_9BASI</name>
<feature type="compositionally biased region" description="Low complexity" evidence="1">
    <location>
        <begin position="803"/>
        <end position="818"/>
    </location>
</feature>
<dbReference type="PROSITE" id="PS50010">
    <property type="entry name" value="DH_2"/>
    <property type="match status" value="1"/>
</dbReference>
<dbReference type="GO" id="GO:0005737">
    <property type="term" value="C:cytoplasm"/>
    <property type="evidence" value="ECO:0007669"/>
    <property type="project" value="TreeGrafter"/>
</dbReference>
<dbReference type="InterPro" id="IPR000219">
    <property type="entry name" value="DH_dom"/>
</dbReference>
<dbReference type="SUPFAM" id="SSF48065">
    <property type="entry name" value="DBL homology domain (DH-domain)"/>
    <property type="match status" value="1"/>
</dbReference>
<feature type="region of interest" description="Disordered" evidence="1">
    <location>
        <begin position="674"/>
        <end position="710"/>
    </location>
</feature>
<evidence type="ECO:0000259" key="2">
    <source>
        <dbReference type="PROSITE" id="PS50010"/>
    </source>
</evidence>
<feature type="compositionally biased region" description="Basic and acidic residues" evidence="1">
    <location>
        <begin position="73"/>
        <end position="84"/>
    </location>
</feature>
<keyword evidence="4" id="KW-1185">Reference proteome</keyword>
<dbReference type="CDD" id="cd00160">
    <property type="entry name" value="RhoGEF"/>
    <property type="match status" value="1"/>
</dbReference>
<feature type="compositionally biased region" description="Polar residues" evidence="1">
    <location>
        <begin position="738"/>
        <end position="757"/>
    </location>
</feature>
<dbReference type="EMBL" id="CP119894">
    <property type="protein sequence ID" value="WFD26968.1"/>
    <property type="molecule type" value="Genomic_DNA"/>
</dbReference>
<sequence>MAMGVPVRPLDRPEHGAFPDSIESVLAASLHEGLKPAAPIRMDRTDAVPALSSSPPSLYSPAQPPPYNAPGPDMKRDGSRDSFHHSIGWHGEATQPRTSSPELDTDISRTSSTSTKGSKDSALDSSVAQTFAEGLETSAEDQGDADKSPEEPSRALPPAQRDEAATRVRIKRLHALLELLETERNYARDLSVLNHVFFKMLQNVPYFTEVPSRYPMVVRNGPALLALHTSLYTRLSSIITSLRLRAGSGRSELERACSDQVDEATKAFGQSFIDMAPQFQVYQDFCTKHKESLALIDTVEGRSEWDQFQQRAFEAVQRYDDPALALPAEDQEQAAPSSTHKRLYFRDYFIKPIQRICLYPIILQNVMKLTPDIGRAELEAAVVCMQQVVADVDAASARRASLLLSELFISRMEPSVAFAPTFVPSLGDIKMAGNLDVLYHHPTKAPLTTPLAIKYYGCVLYADYFLILKVRKSQTYAPRFWFPMAEAKVTHADSRALALPQSLRITVRGHHFEMIASTPKELELWTHALHDVMEQGPARTRRVHDADVAFPCNLEACPPPADAAASDSQNELDPLSLYLSTQSLAEAESGRGRLTHSHSEILLRQKSPPRRAAKDRSMIFSDACISARTSIDTDGARSLVGSRIRLHRLSGSETYSLRIPTTEAKANMRSVHESLSSSPVLLPSTLEADGPRPRTVPSRRGSMDAAFKSGSLSRRNSAALLVPLRAALGSPGSETPRRTSSPEASTPQRSPSMTSLTRHALGRKVSGWLTHQRHPSADEAEGAAPDEPSPPLSTSLPGAYLARSPSSTSLRPRSGRSSLDQEVTDSSETLSPSSSVPRRFAKRFLQLNQLSPMG</sequence>